<comment type="subcellular location">
    <subcellularLocation>
        <location evidence="1">Nucleus</location>
    </subcellularLocation>
</comment>
<gene>
    <name evidence="7" type="ORF">Ahy_B08g094106</name>
</gene>
<dbReference type="GO" id="GO:0003677">
    <property type="term" value="F:DNA binding"/>
    <property type="evidence" value="ECO:0007669"/>
    <property type="project" value="UniProtKB-KW"/>
</dbReference>
<protein>
    <recommendedName>
        <fullName evidence="6">NAC domain-containing protein</fullName>
    </recommendedName>
</protein>
<evidence type="ECO:0000259" key="6">
    <source>
        <dbReference type="PROSITE" id="PS51005"/>
    </source>
</evidence>
<dbReference type="PANTHER" id="PTHR31719:SF157">
    <property type="entry name" value="NAC TRANSCRIPTION FACTOR-LIKE PROTEIN"/>
    <property type="match status" value="1"/>
</dbReference>
<proteinExistence type="predicted"/>
<dbReference type="GO" id="GO:0005634">
    <property type="term" value="C:nucleus"/>
    <property type="evidence" value="ECO:0007669"/>
    <property type="project" value="UniProtKB-SubCell"/>
</dbReference>
<dbReference type="Gramene" id="arahy.Tifrunner.gnm2.ann2.Ah18g053100.1">
    <property type="protein sequence ID" value="arahy.Tifrunner.gnm2.ann2.Ah18g053100.1-CDS"/>
    <property type="gene ID" value="arahy.Tifrunner.gnm2.ann2.Ah18g053100"/>
</dbReference>
<dbReference type="InterPro" id="IPR003441">
    <property type="entry name" value="NAC-dom"/>
</dbReference>
<evidence type="ECO:0000256" key="3">
    <source>
        <dbReference type="ARBA" id="ARBA00023125"/>
    </source>
</evidence>
<keyword evidence="4" id="KW-0804">Transcription</keyword>
<dbReference type="Pfam" id="PF02365">
    <property type="entry name" value="NAM"/>
    <property type="match status" value="1"/>
</dbReference>
<evidence type="ECO:0000256" key="1">
    <source>
        <dbReference type="ARBA" id="ARBA00004123"/>
    </source>
</evidence>
<reference evidence="7 8" key="1">
    <citation type="submission" date="2019-01" db="EMBL/GenBank/DDBJ databases">
        <title>Sequencing of cultivated peanut Arachis hypogaea provides insights into genome evolution and oil improvement.</title>
        <authorList>
            <person name="Chen X."/>
        </authorList>
    </citation>
    <scope>NUCLEOTIDE SEQUENCE [LARGE SCALE GENOMIC DNA]</scope>
    <source>
        <strain evidence="8">cv. Fuhuasheng</strain>
        <tissue evidence="7">Leaves</tissue>
    </source>
</reference>
<dbReference type="FunFam" id="2.170.150.80:FF:000008">
    <property type="entry name" value="NAC domain-containing protein 72-like"/>
    <property type="match status" value="1"/>
</dbReference>
<dbReference type="STRING" id="3818.A0A444Y7V4"/>
<evidence type="ECO:0000313" key="8">
    <source>
        <dbReference type="Proteomes" id="UP000289738"/>
    </source>
</evidence>
<dbReference type="SMR" id="A0A444Y7V4"/>
<keyword evidence="2" id="KW-0805">Transcription regulation</keyword>
<evidence type="ECO:0000313" key="7">
    <source>
        <dbReference type="EMBL" id="RYQ98030.1"/>
    </source>
</evidence>
<dbReference type="PROSITE" id="PS51005">
    <property type="entry name" value="NAC"/>
    <property type="match status" value="1"/>
</dbReference>
<dbReference type="SUPFAM" id="SSF101941">
    <property type="entry name" value="NAC domain"/>
    <property type="match status" value="1"/>
</dbReference>
<comment type="caution">
    <text evidence="7">The sequence shown here is derived from an EMBL/GenBank/DDBJ whole genome shotgun (WGS) entry which is preliminary data.</text>
</comment>
<evidence type="ECO:0000256" key="2">
    <source>
        <dbReference type="ARBA" id="ARBA00023015"/>
    </source>
</evidence>
<keyword evidence="8" id="KW-1185">Reference proteome</keyword>
<organism evidence="7 8">
    <name type="scientific">Arachis hypogaea</name>
    <name type="common">Peanut</name>
    <dbReference type="NCBI Taxonomy" id="3818"/>
    <lineage>
        <taxon>Eukaryota</taxon>
        <taxon>Viridiplantae</taxon>
        <taxon>Streptophyta</taxon>
        <taxon>Embryophyta</taxon>
        <taxon>Tracheophyta</taxon>
        <taxon>Spermatophyta</taxon>
        <taxon>Magnoliopsida</taxon>
        <taxon>eudicotyledons</taxon>
        <taxon>Gunneridae</taxon>
        <taxon>Pentapetalae</taxon>
        <taxon>rosids</taxon>
        <taxon>fabids</taxon>
        <taxon>Fabales</taxon>
        <taxon>Fabaceae</taxon>
        <taxon>Papilionoideae</taxon>
        <taxon>50 kb inversion clade</taxon>
        <taxon>dalbergioids sensu lato</taxon>
        <taxon>Dalbergieae</taxon>
        <taxon>Pterocarpus clade</taxon>
        <taxon>Arachis</taxon>
    </lineage>
</organism>
<name>A0A444Y7V4_ARAHY</name>
<evidence type="ECO:0000256" key="5">
    <source>
        <dbReference type="ARBA" id="ARBA00023242"/>
    </source>
</evidence>
<dbReference type="Gene3D" id="2.170.150.80">
    <property type="entry name" value="NAC domain"/>
    <property type="match status" value="1"/>
</dbReference>
<evidence type="ECO:0000256" key="4">
    <source>
        <dbReference type="ARBA" id="ARBA00023163"/>
    </source>
</evidence>
<accession>A0A444Y7V4</accession>
<keyword evidence="3" id="KW-0238">DNA-binding</keyword>
<dbReference type="PANTHER" id="PTHR31719">
    <property type="entry name" value="NAC TRANSCRIPTION FACTOR 56"/>
    <property type="match status" value="1"/>
</dbReference>
<feature type="domain" description="NAC" evidence="6">
    <location>
        <begin position="17"/>
        <end position="171"/>
    </location>
</feature>
<dbReference type="Proteomes" id="UP000289738">
    <property type="component" value="Chromosome B08"/>
</dbReference>
<dbReference type="InterPro" id="IPR036093">
    <property type="entry name" value="NAC_dom_sf"/>
</dbReference>
<dbReference type="GO" id="GO:0006355">
    <property type="term" value="P:regulation of DNA-templated transcription"/>
    <property type="evidence" value="ECO:0007669"/>
    <property type="project" value="InterPro"/>
</dbReference>
<dbReference type="AlphaFoldDB" id="A0A444Y7V4"/>
<dbReference type="OrthoDB" id="1921961at2759"/>
<dbReference type="EMBL" id="SDMP01000018">
    <property type="protein sequence ID" value="RYQ98030.1"/>
    <property type="molecule type" value="Genomic_DNA"/>
</dbReference>
<sequence>MEEGGGDQHASNSSYTFPPGFRFHPSDEELIVHYLQNRISSRPLPASIIAEIDLYKYNPWDLPKKALFGEEEWYFFSPRDRKYPNGLRPNRAAGSGYWKATGTDKPILTSYGSKRIGVKKALVFYLGRPPKGTKTDWIMNEYRLVDTITSPSRLKGSMRLDDWVLCRVRHKGYSSKNSCENQDNPCEPNMLPNLPRCDEGYPATNMNFHADMITDYQYKDYQILASILVGGHVPTTESMSSLNLKDGKGNDPITSVHEDGFHREDSSTTVSPLDCYFNSLKRKSNEDNQYENLISFNRKLNMETAMDDESSIINGGLNFYNQNQSQDDIIFNKRAAEPSINFQELKQSAFIGRYPQCSSD</sequence>
<keyword evidence="5" id="KW-0539">Nucleus</keyword>